<dbReference type="Proteomes" id="UP000184611">
    <property type="component" value="Unassembled WGS sequence"/>
</dbReference>
<dbReference type="EMBL" id="FRYK01000002">
    <property type="protein sequence ID" value="SHO72996.1"/>
    <property type="molecule type" value="Genomic_DNA"/>
</dbReference>
<dbReference type="OrthoDB" id="1143555at2"/>
<protein>
    <recommendedName>
        <fullName evidence="3">DUF4252 domain-containing protein</fullName>
    </recommendedName>
</protein>
<dbReference type="InterPro" id="IPR025348">
    <property type="entry name" value="DUF4252"/>
</dbReference>
<evidence type="ECO:0000313" key="1">
    <source>
        <dbReference type="EMBL" id="SHO72996.1"/>
    </source>
</evidence>
<accession>A0A1M7ZVV7</accession>
<reference evidence="2" key="1">
    <citation type="submission" date="2016-12" db="EMBL/GenBank/DDBJ databases">
        <authorList>
            <person name="Varghese N."/>
            <person name="Submissions S."/>
        </authorList>
    </citation>
    <scope>NUCLEOTIDE SEQUENCE [LARGE SCALE GENOMIC DNA]</scope>
    <source>
        <strain evidence="2">DSM 18830</strain>
    </source>
</reference>
<dbReference type="Pfam" id="PF14060">
    <property type="entry name" value="DUF4252"/>
    <property type="match status" value="1"/>
</dbReference>
<gene>
    <name evidence="1" type="ORF">SAMN05443547_1346</name>
</gene>
<dbReference type="STRING" id="416016.SAMN05443547_1346"/>
<proteinExistence type="predicted"/>
<organism evidence="1 2">
    <name type="scientific">Flavobacterium cucumis</name>
    <dbReference type="NCBI Taxonomy" id="416016"/>
    <lineage>
        <taxon>Bacteria</taxon>
        <taxon>Pseudomonadati</taxon>
        <taxon>Bacteroidota</taxon>
        <taxon>Flavobacteriia</taxon>
        <taxon>Flavobacteriales</taxon>
        <taxon>Flavobacteriaceae</taxon>
        <taxon>Flavobacterium</taxon>
    </lineage>
</organism>
<keyword evidence="2" id="KW-1185">Reference proteome</keyword>
<sequence>MKKFLLFVSSVILLWSCEDKPSLQKYFVQNTESSKFIAVDLASNIIKTDKVSLSETEKAALESFEKMNILAFRTDSTNTAEYEKEIKEVKAILKDESYQQLMKAGSGNDGAAIYFVGNDDEHIEEFVVLAGKKENGFAVIRVLGSDMNPTHIMNMLSLLQKSDVDMEQLKPLQVLMKQ</sequence>
<name>A0A1M7ZVV7_9FLAO</name>
<dbReference type="AlphaFoldDB" id="A0A1M7ZVV7"/>
<evidence type="ECO:0000313" key="2">
    <source>
        <dbReference type="Proteomes" id="UP000184611"/>
    </source>
</evidence>
<dbReference type="RefSeq" id="WP_073582731.1">
    <property type="nucleotide sequence ID" value="NZ_CBCSEA010000004.1"/>
</dbReference>
<evidence type="ECO:0008006" key="3">
    <source>
        <dbReference type="Google" id="ProtNLM"/>
    </source>
</evidence>